<gene>
    <name evidence="1" type="ORF">PUN28_007306</name>
</gene>
<dbReference type="AlphaFoldDB" id="A0AAW2G4W7"/>
<accession>A0AAW2G4W7</accession>
<keyword evidence="2" id="KW-1185">Reference proteome</keyword>
<proteinExistence type="predicted"/>
<evidence type="ECO:0000313" key="1">
    <source>
        <dbReference type="EMBL" id="KAL0122500.1"/>
    </source>
</evidence>
<reference evidence="1 2" key="1">
    <citation type="submission" date="2023-03" db="EMBL/GenBank/DDBJ databases">
        <title>High recombination rates correlate with genetic variation in Cardiocondyla obscurior ants.</title>
        <authorList>
            <person name="Errbii M."/>
        </authorList>
    </citation>
    <scope>NUCLEOTIDE SEQUENCE [LARGE SCALE GENOMIC DNA]</scope>
    <source>
        <strain evidence="1">Alpha-2009</strain>
        <tissue evidence="1">Whole body</tissue>
    </source>
</reference>
<dbReference type="Proteomes" id="UP001430953">
    <property type="component" value="Unassembled WGS sequence"/>
</dbReference>
<sequence length="103" mass="12309">MEQRITKMWFAQHETIRDYYTQKIDYRGTASREGFPPKRQQSFDTTRNKMRCSQGVAMVFEDAFVVFSRFLSLKSRGCALLETHRQRETTGIKKLYNSFFVMF</sequence>
<comment type="caution">
    <text evidence="1">The sequence shown here is derived from an EMBL/GenBank/DDBJ whole genome shotgun (WGS) entry which is preliminary data.</text>
</comment>
<name>A0AAW2G4W7_9HYME</name>
<protein>
    <submittedName>
        <fullName evidence="1">Uncharacterized protein</fullName>
    </submittedName>
</protein>
<dbReference type="EMBL" id="JADYXP020000006">
    <property type="protein sequence ID" value="KAL0122500.1"/>
    <property type="molecule type" value="Genomic_DNA"/>
</dbReference>
<evidence type="ECO:0000313" key="2">
    <source>
        <dbReference type="Proteomes" id="UP001430953"/>
    </source>
</evidence>
<organism evidence="1 2">
    <name type="scientific">Cardiocondyla obscurior</name>
    <dbReference type="NCBI Taxonomy" id="286306"/>
    <lineage>
        <taxon>Eukaryota</taxon>
        <taxon>Metazoa</taxon>
        <taxon>Ecdysozoa</taxon>
        <taxon>Arthropoda</taxon>
        <taxon>Hexapoda</taxon>
        <taxon>Insecta</taxon>
        <taxon>Pterygota</taxon>
        <taxon>Neoptera</taxon>
        <taxon>Endopterygota</taxon>
        <taxon>Hymenoptera</taxon>
        <taxon>Apocrita</taxon>
        <taxon>Aculeata</taxon>
        <taxon>Formicoidea</taxon>
        <taxon>Formicidae</taxon>
        <taxon>Myrmicinae</taxon>
        <taxon>Cardiocondyla</taxon>
    </lineage>
</organism>